<dbReference type="OrthoDB" id="5561196at2759"/>
<keyword evidence="4" id="KW-1185">Reference proteome</keyword>
<feature type="region of interest" description="Disordered" evidence="2">
    <location>
        <begin position="26"/>
        <end position="205"/>
    </location>
</feature>
<dbReference type="Proteomes" id="UP001140217">
    <property type="component" value="Unassembled WGS sequence"/>
</dbReference>
<feature type="coiled-coil region" evidence="1">
    <location>
        <begin position="212"/>
        <end position="288"/>
    </location>
</feature>
<evidence type="ECO:0000313" key="3">
    <source>
        <dbReference type="EMBL" id="KAJ2778306.1"/>
    </source>
</evidence>
<proteinExistence type="predicted"/>
<evidence type="ECO:0000256" key="1">
    <source>
        <dbReference type="SAM" id="Coils"/>
    </source>
</evidence>
<dbReference type="EMBL" id="JANBUL010000236">
    <property type="protein sequence ID" value="KAJ2778306.1"/>
    <property type="molecule type" value="Genomic_DNA"/>
</dbReference>
<protein>
    <submittedName>
        <fullName evidence="3">Uncharacterized protein</fullName>
    </submittedName>
</protein>
<feature type="region of interest" description="Disordered" evidence="2">
    <location>
        <begin position="352"/>
        <end position="377"/>
    </location>
</feature>
<feature type="compositionally biased region" description="Basic and acidic residues" evidence="2">
    <location>
        <begin position="352"/>
        <end position="361"/>
    </location>
</feature>
<feature type="compositionally biased region" description="Low complexity" evidence="2">
    <location>
        <begin position="158"/>
        <end position="176"/>
    </location>
</feature>
<dbReference type="AlphaFoldDB" id="A0A9W8LFF6"/>
<evidence type="ECO:0000256" key="2">
    <source>
        <dbReference type="SAM" id="MobiDB-lite"/>
    </source>
</evidence>
<gene>
    <name evidence="3" type="ORF">H4R18_004669</name>
</gene>
<reference evidence="3" key="1">
    <citation type="submission" date="2022-07" db="EMBL/GenBank/DDBJ databases">
        <title>Phylogenomic reconstructions and comparative analyses of Kickxellomycotina fungi.</title>
        <authorList>
            <person name="Reynolds N.K."/>
            <person name="Stajich J.E."/>
            <person name="Barry K."/>
            <person name="Grigoriev I.V."/>
            <person name="Crous P."/>
            <person name="Smith M.E."/>
        </authorList>
    </citation>
    <scope>NUCLEOTIDE SEQUENCE</scope>
    <source>
        <strain evidence="3">NBRC 105414</strain>
    </source>
</reference>
<organism evidence="3 4">
    <name type="scientific">Coemansia javaensis</name>
    <dbReference type="NCBI Taxonomy" id="2761396"/>
    <lineage>
        <taxon>Eukaryota</taxon>
        <taxon>Fungi</taxon>
        <taxon>Fungi incertae sedis</taxon>
        <taxon>Zoopagomycota</taxon>
        <taxon>Kickxellomycotina</taxon>
        <taxon>Kickxellomycetes</taxon>
        <taxon>Kickxellales</taxon>
        <taxon>Kickxellaceae</taxon>
        <taxon>Coemansia</taxon>
    </lineage>
</organism>
<keyword evidence="1" id="KW-0175">Coiled coil</keyword>
<evidence type="ECO:0000313" key="4">
    <source>
        <dbReference type="Proteomes" id="UP001140217"/>
    </source>
</evidence>
<comment type="caution">
    <text evidence="3">The sequence shown here is derived from an EMBL/GenBank/DDBJ whole genome shotgun (WGS) entry which is preliminary data.</text>
</comment>
<accession>A0A9W8LFF6</accession>
<name>A0A9W8LFF6_9FUNG</name>
<sequence>MPEDKAADAGLRPIAALRARKYALQTQHEEPAHCGLRRRRSGELAPAPAPAPVAVGAGGHRVAPRIAVAGRQQSEPGGAFSQPPARRIRTMPSSGDLEAGPPARLPPRPAAAAVTPSAQHHHAFRASVTPKASTVRGTRAGSLSARAGPAVGGSLGRAAHAAGQPASAPRPGARRPLPSPGGPGGARASYIPQPAAPSDVPERSGPLLVDRYQEKSRDLAVERETNNQLLKEIHAMAAVTQSLGVDLGKARAEASDARQHAARVERALAEQQAENAALAKQVAALSTLVRVQSAAGASGEDSGDLGGNWRDRRARMVAAIGAVRASCNATDDAAHRDLHILDDYLRGAENTKTKTKTDEPHSATAAAAPPPSSPRLFTPRQRRLAAQDERVGRRRSTMLFAGLIRRSSAEHACARCEQLQESLQAVAADNGYYREANDKLRDSIADMVSSHNAMVRVFERERRRRRENRAHELAEASHLAARDRALLEAQQRADLGMAVVVDPAAALAQRFGQALRITSPTWG</sequence>